<sequence>VPGKGGPVRTPRQQHQRTQPIKNRHRSGHRPPPLDLGHSNIPTQNAQRSHRHGSTHHLQTKRTQQAQRQSQPSQQQPRPAQQRAQSVHHQVQQLQHQAQPLQHQVQPLQHQAEQAEQARPQIEHIQQPFAQVQQQAEHAQPQAEHAQPQAEQAQTYVPDRVEGQESWPTFSPTEWMSHGDAEMIIDFNANTQVPSFMQPDQSFEEILTNEAEHRSSLSWSGGTPNSSVKNFANDVKDLQAQVWSLKMTLVSRFEIVEKGLAQMHQYVSDLLPWTTHAQEILEHLMQKMDGEQAGSEAE</sequence>
<evidence type="ECO:0000313" key="1">
    <source>
        <dbReference type="EMBL" id="KAK3061767.1"/>
    </source>
</evidence>
<dbReference type="EMBL" id="JAWDJW010007635">
    <property type="protein sequence ID" value="KAK3061767.1"/>
    <property type="molecule type" value="Genomic_DNA"/>
</dbReference>
<keyword evidence="2" id="KW-1185">Reference proteome</keyword>
<comment type="caution">
    <text evidence="1">The sequence shown here is derived from an EMBL/GenBank/DDBJ whole genome shotgun (WGS) entry which is preliminary data.</text>
</comment>
<proteinExistence type="predicted"/>
<gene>
    <name evidence="1" type="ORF">LTS18_005484</name>
</gene>
<evidence type="ECO:0000313" key="2">
    <source>
        <dbReference type="Proteomes" id="UP001186974"/>
    </source>
</evidence>
<reference evidence="1" key="1">
    <citation type="submission" date="2024-09" db="EMBL/GenBank/DDBJ databases">
        <title>Black Yeasts Isolated from many extreme environments.</title>
        <authorList>
            <person name="Coleine C."/>
            <person name="Stajich J.E."/>
            <person name="Selbmann L."/>
        </authorList>
    </citation>
    <scope>NUCLEOTIDE SEQUENCE</scope>
    <source>
        <strain evidence="1">CCFEE 5737</strain>
    </source>
</reference>
<protein>
    <submittedName>
        <fullName evidence="1">Uncharacterized protein</fullName>
    </submittedName>
</protein>
<dbReference type="Proteomes" id="UP001186974">
    <property type="component" value="Unassembled WGS sequence"/>
</dbReference>
<accession>A0ACC3D4K5</accession>
<feature type="non-terminal residue" evidence="1">
    <location>
        <position position="1"/>
    </location>
</feature>
<organism evidence="1 2">
    <name type="scientific">Coniosporium uncinatum</name>
    <dbReference type="NCBI Taxonomy" id="93489"/>
    <lineage>
        <taxon>Eukaryota</taxon>
        <taxon>Fungi</taxon>
        <taxon>Dikarya</taxon>
        <taxon>Ascomycota</taxon>
        <taxon>Pezizomycotina</taxon>
        <taxon>Dothideomycetes</taxon>
        <taxon>Dothideomycetes incertae sedis</taxon>
        <taxon>Coniosporium</taxon>
    </lineage>
</organism>
<name>A0ACC3D4K5_9PEZI</name>